<dbReference type="InterPro" id="IPR015892">
    <property type="entry name" value="Carbonic_anhydrase_CS"/>
</dbReference>
<evidence type="ECO:0000256" key="5">
    <source>
        <dbReference type="ARBA" id="ARBA00048348"/>
    </source>
</evidence>
<dbReference type="GO" id="GO:0015976">
    <property type="term" value="P:carbon utilization"/>
    <property type="evidence" value="ECO:0007669"/>
    <property type="project" value="InterPro"/>
</dbReference>
<evidence type="ECO:0000313" key="7">
    <source>
        <dbReference type="EMBL" id="VUX55317.1"/>
    </source>
</evidence>
<dbReference type="Pfam" id="PF00484">
    <property type="entry name" value="Pro_CA"/>
    <property type="match status" value="1"/>
</dbReference>
<protein>
    <recommendedName>
        <fullName evidence="2">carbonic anhydrase</fullName>
        <ecNumber evidence="2">4.2.1.1</ecNumber>
    </recommendedName>
</protein>
<dbReference type="PANTHER" id="PTHR11002">
    <property type="entry name" value="CARBONIC ANHYDRASE"/>
    <property type="match status" value="1"/>
</dbReference>
<dbReference type="EC" id="4.2.1.1" evidence="2"/>
<proteinExistence type="inferred from homology"/>
<comment type="catalytic activity">
    <reaction evidence="5">
        <text>hydrogencarbonate + H(+) = CO2 + H2O</text>
        <dbReference type="Rhea" id="RHEA:10748"/>
        <dbReference type="ChEBI" id="CHEBI:15377"/>
        <dbReference type="ChEBI" id="CHEBI:15378"/>
        <dbReference type="ChEBI" id="CHEBI:16526"/>
        <dbReference type="ChEBI" id="CHEBI:17544"/>
        <dbReference type="EC" id="4.2.1.1"/>
    </reaction>
</comment>
<dbReference type="AlphaFoldDB" id="A0A7D9D1B5"/>
<dbReference type="SUPFAM" id="SSF53056">
    <property type="entry name" value="beta-carbonic anhydrase, cab"/>
    <property type="match status" value="1"/>
</dbReference>
<dbReference type="SMART" id="SM00947">
    <property type="entry name" value="Pro_CA"/>
    <property type="match status" value="1"/>
</dbReference>
<feature type="binding site" evidence="6">
    <location>
        <position position="106"/>
    </location>
    <ligand>
        <name>Zn(2+)</name>
        <dbReference type="ChEBI" id="CHEBI:29105"/>
    </ligand>
</feature>
<evidence type="ECO:0000256" key="2">
    <source>
        <dbReference type="ARBA" id="ARBA00012925"/>
    </source>
</evidence>
<dbReference type="InterPro" id="IPR001765">
    <property type="entry name" value="Carbonic_anhydrase"/>
</dbReference>
<gene>
    <name evidence="7" type="primary">cynT</name>
    <name evidence="7" type="ORF">JTBM06_V1_10037</name>
</gene>
<comment type="similarity">
    <text evidence="1">Belongs to the beta-class carbonic anhydrase family.</text>
</comment>
<reference evidence="7" key="1">
    <citation type="submission" date="2019-07" db="EMBL/GenBank/DDBJ databases">
        <authorList>
            <person name="Weber M."/>
            <person name="Kostadinov I."/>
            <person name="Kostadinov D I."/>
        </authorList>
    </citation>
    <scope>NUCLEOTIDE SEQUENCE</scope>
    <source>
        <strain evidence="7">Gfbio:sag-sample-m06:053724c1-46a9-4a36-b237-ea2bf867836b</strain>
    </source>
</reference>
<dbReference type="PANTHER" id="PTHR11002:SF79">
    <property type="entry name" value="CARBONIC ANHYDRASE 2"/>
    <property type="match status" value="1"/>
</dbReference>
<feature type="binding site" evidence="6">
    <location>
        <position position="50"/>
    </location>
    <ligand>
        <name>Zn(2+)</name>
        <dbReference type="ChEBI" id="CHEBI:29105"/>
    </ligand>
</feature>
<keyword evidence="4 7" id="KW-0456">Lyase</keyword>
<feature type="binding site" evidence="6">
    <location>
        <position position="52"/>
    </location>
    <ligand>
        <name>Zn(2+)</name>
        <dbReference type="ChEBI" id="CHEBI:29105"/>
    </ligand>
</feature>
<evidence type="ECO:0000256" key="6">
    <source>
        <dbReference type="PIRSR" id="PIRSR601765-1"/>
    </source>
</evidence>
<comment type="cofactor">
    <cofactor evidence="6">
        <name>Zn(2+)</name>
        <dbReference type="ChEBI" id="CHEBI:29105"/>
    </cofactor>
    <text evidence="6">Binds 1 zinc ion per subunit.</text>
</comment>
<dbReference type="GO" id="GO:0008270">
    <property type="term" value="F:zinc ion binding"/>
    <property type="evidence" value="ECO:0007669"/>
    <property type="project" value="InterPro"/>
</dbReference>
<organism evidence="7">
    <name type="scientific">uncultured Woeseiaceae bacterium</name>
    <dbReference type="NCBI Taxonomy" id="1983305"/>
    <lineage>
        <taxon>Bacteria</taxon>
        <taxon>Pseudomonadati</taxon>
        <taxon>Pseudomonadota</taxon>
        <taxon>Gammaproteobacteria</taxon>
        <taxon>Woeseiales</taxon>
        <taxon>Woeseiaceae</taxon>
        <taxon>environmental samples</taxon>
    </lineage>
</organism>
<dbReference type="InterPro" id="IPR036874">
    <property type="entry name" value="Carbonic_anhydrase_sf"/>
</dbReference>
<evidence type="ECO:0000256" key="3">
    <source>
        <dbReference type="ARBA" id="ARBA00022833"/>
    </source>
</evidence>
<dbReference type="Gene3D" id="3.40.1050.10">
    <property type="entry name" value="Carbonic anhydrase"/>
    <property type="match status" value="1"/>
</dbReference>
<sequence>MKHARKVLDRLREGNRRHVHGLQKRDAQLSHLRRADLAESQEPVAIILGCSDSRVPPEIVFDQGLGDLFVVRVAGNVVGPTQLDSVDYAALHCGTRLVVVLGHSNCGAVLATVEALQQLPKGEYYHLNSIDCRVRPAVEELFRTELRHDFDALLCRAVRANIEASVHQLRHGSRVLAKLAENEDLLVVGAEYSVETGVVEFFDDVAACRNAETA</sequence>
<evidence type="ECO:0000256" key="1">
    <source>
        <dbReference type="ARBA" id="ARBA00006217"/>
    </source>
</evidence>
<keyword evidence="3 6" id="KW-0862">Zinc</keyword>
<name>A0A7D9D1B5_9GAMM</name>
<accession>A0A7D9D1B5</accession>
<feature type="binding site" evidence="6">
    <location>
        <position position="103"/>
    </location>
    <ligand>
        <name>Zn(2+)</name>
        <dbReference type="ChEBI" id="CHEBI:29105"/>
    </ligand>
</feature>
<dbReference type="GO" id="GO:0004089">
    <property type="term" value="F:carbonate dehydratase activity"/>
    <property type="evidence" value="ECO:0007669"/>
    <property type="project" value="UniProtKB-EC"/>
</dbReference>
<dbReference type="EMBL" id="LR633967">
    <property type="protein sequence ID" value="VUX55317.1"/>
    <property type="molecule type" value="Genomic_DNA"/>
</dbReference>
<evidence type="ECO:0000256" key="4">
    <source>
        <dbReference type="ARBA" id="ARBA00023239"/>
    </source>
</evidence>
<dbReference type="PROSITE" id="PS00704">
    <property type="entry name" value="PROK_CO2_ANHYDRASE_1"/>
    <property type="match status" value="1"/>
</dbReference>
<keyword evidence="6" id="KW-0479">Metal-binding</keyword>